<feature type="domain" description="HNH nuclease" evidence="1">
    <location>
        <begin position="240"/>
        <end position="288"/>
    </location>
</feature>
<dbReference type="EMBL" id="PGGO01000008">
    <property type="protein sequence ID" value="PSH68592.1"/>
    <property type="molecule type" value="Genomic_DNA"/>
</dbReference>
<dbReference type="OrthoDB" id="529575at2"/>
<proteinExistence type="predicted"/>
<dbReference type="Proteomes" id="UP000241444">
    <property type="component" value="Unassembled WGS sequence"/>
</dbReference>
<gene>
    <name evidence="2" type="ORF">CU102_12575</name>
</gene>
<dbReference type="AlphaFoldDB" id="A0A2P7BQ80"/>
<sequence>MYAICTNVRGSMKKKAWTFLAITGRWQYAGNAGYNDQPGRIYEYDSAVGNSRHVHPGDIAVLRDGRGMLGIGIVADVRSGPGHKQRFRCPACGSTAIKDRRTMLPRYRCGDAHVFDQPVSETVSVMKYAADFGGSFVGVSGIDATTLRKAVLRPSTQKSIEEIDASKIAPLVAAMSASAGGLFEGFFQGWNLDNLPPEVDEEAYQPSSGDRREAILRAIRARNGQSKFKTDLIRRYGAQCMISACTLMPVVEAAHIWPYRGPEDNHPANGLLLRADLHTLYDLDLLGISPETFEVETADGLLGSDYASHVGTKLLVSGKAAPSREALALRWAAFQQTKKALLPI</sequence>
<comment type="caution">
    <text evidence="2">The sequence shown here is derived from an EMBL/GenBank/DDBJ whole genome shotgun (WGS) entry which is preliminary data.</text>
</comment>
<accession>A0A2P7BQ80</accession>
<reference evidence="3" key="1">
    <citation type="submission" date="2017-11" db="EMBL/GenBank/DDBJ databases">
        <authorList>
            <person name="Kuznetsova I."/>
            <person name="Sazanova A."/>
            <person name="Chirak E."/>
            <person name="Safronova V."/>
            <person name="Willems A."/>
        </authorList>
    </citation>
    <scope>NUCLEOTIDE SEQUENCE [LARGE SCALE GENOMIC DNA]</scope>
    <source>
        <strain evidence="3">STM 196</strain>
    </source>
</reference>
<keyword evidence="3" id="KW-1185">Reference proteome</keyword>
<protein>
    <recommendedName>
        <fullName evidence="1">HNH nuclease domain-containing protein</fullName>
    </recommendedName>
</protein>
<organism evidence="2 3">
    <name type="scientific">Phyllobacterium brassicacearum</name>
    <dbReference type="NCBI Taxonomy" id="314235"/>
    <lineage>
        <taxon>Bacteria</taxon>
        <taxon>Pseudomonadati</taxon>
        <taxon>Pseudomonadota</taxon>
        <taxon>Alphaproteobacteria</taxon>
        <taxon>Hyphomicrobiales</taxon>
        <taxon>Phyllobacteriaceae</taxon>
        <taxon>Phyllobacterium</taxon>
    </lineage>
</organism>
<evidence type="ECO:0000313" key="3">
    <source>
        <dbReference type="Proteomes" id="UP000241444"/>
    </source>
</evidence>
<evidence type="ECO:0000313" key="2">
    <source>
        <dbReference type="EMBL" id="PSH68592.1"/>
    </source>
</evidence>
<dbReference type="Pfam" id="PF13391">
    <property type="entry name" value="HNH_2"/>
    <property type="match status" value="1"/>
</dbReference>
<dbReference type="InterPro" id="IPR003615">
    <property type="entry name" value="HNH_nuc"/>
</dbReference>
<evidence type="ECO:0000259" key="1">
    <source>
        <dbReference type="Pfam" id="PF13391"/>
    </source>
</evidence>
<name>A0A2P7BQ80_9HYPH</name>